<gene>
    <name evidence="5" type="ORF">ET445_08695</name>
</gene>
<dbReference type="SUPFAM" id="SSF46785">
    <property type="entry name" value="Winged helix' DNA-binding domain"/>
    <property type="match status" value="1"/>
</dbReference>
<dbReference type="AlphaFoldDB" id="A0A4P6FS98"/>
<dbReference type="InterPro" id="IPR036390">
    <property type="entry name" value="WH_DNA-bd_sf"/>
</dbReference>
<dbReference type="RefSeq" id="WP_129190627.1">
    <property type="nucleotide sequence ID" value="NZ_CP035491.1"/>
</dbReference>
<dbReference type="PROSITE" id="PS50995">
    <property type="entry name" value="HTH_MARR_2"/>
    <property type="match status" value="1"/>
</dbReference>
<evidence type="ECO:0000313" key="6">
    <source>
        <dbReference type="Proteomes" id="UP000291259"/>
    </source>
</evidence>
<dbReference type="Proteomes" id="UP000291259">
    <property type="component" value="Chromosome"/>
</dbReference>
<dbReference type="PROSITE" id="PS01117">
    <property type="entry name" value="HTH_MARR_1"/>
    <property type="match status" value="1"/>
</dbReference>
<accession>A0A4P6FS98</accession>
<feature type="domain" description="HTH marR-type" evidence="4">
    <location>
        <begin position="25"/>
        <end position="160"/>
    </location>
</feature>
<evidence type="ECO:0000256" key="2">
    <source>
        <dbReference type="ARBA" id="ARBA00023125"/>
    </source>
</evidence>
<dbReference type="OrthoDB" id="3237509at2"/>
<dbReference type="InterPro" id="IPR023187">
    <property type="entry name" value="Tscrpt_reg_MarR-type_CS"/>
</dbReference>
<keyword evidence="6" id="KW-1185">Reference proteome</keyword>
<keyword evidence="3" id="KW-0804">Transcription</keyword>
<keyword evidence="1" id="KW-0805">Transcription regulation</keyword>
<evidence type="ECO:0000256" key="1">
    <source>
        <dbReference type="ARBA" id="ARBA00023015"/>
    </source>
</evidence>
<dbReference type="InterPro" id="IPR000835">
    <property type="entry name" value="HTH_MarR-typ"/>
</dbReference>
<dbReference type="GO" id="GO:0003677">
    <property type="term" value="F:DNA binding"/>
    <property type="evidence" value="ECO:0007669"/>
    <property type="project" value="UniProtKB-KW"/>
</dbReference>
<organism evidence="5 6">
    <name type="scientific">Agromyces protaetiae</name>
    <dbReference type="NCBI Taxonomy" id="2509455"/>
    <lineage>
        <taxon>Bacteria</taxon>
        <taxon>Bacillati</taxon>
        <taxon>Actinomycetota</taxon>
        <taxon>Actinomycetes</taxon>
        <taxon>Micrococcales</taxon>
        <taxon>Microbacteriaceae</taxon>
        <taxon>Agromyces</taxon>
    </lineage>
</organism>
<sequence length="164" mass="18395">MTDADEVDRIVDDWVRERPDLDFAPLQVLSRVARLSKHLDRARKQAFARSELESWEFDVLSALRRAGAPFRLSPKALLQQTLVSSGTMTNRIDRLVERGLVTRQTDPHDGRGILVEMSRAGLTRVDAAITRLVDAEAEILRALPAPEQKRLAGLLRKLSLGFDG</sequence>
<dbReference type="Gene3D" id="1.10.10.10">
    <property type="entry name" value="Winged helix-like DNA-binding domain superfamily/Winged helix DNA-binding domain"/>
    <property type="match status" value="1"/>
</dbReference>
<proteinExistence type="predicted"/>
<evidence type="ECO:0000256" key="3">
    <source>
        <dbReference type="ARBA" id="ARBA00023163"/>
    </source>
</evidence>
<dbReference type="PANTHER" id="PTHR33164">
    <property type="entry name" value="TRANSCRIPTIONAL REGULATOR, MARR FAMILY"/>
    <property type="match status" value="1"/>
</dbReference>
<dbReference type="GO" id="GO:0006950">
    <property type="term" value="P:response to stress"/>
    <property type="evidence" value="ECO:0007669"/>
    <property type="project" value="TreeGrafter"/>
</dbReference>
<keyword evidence="2" id="KW-0238">DNA-binding</keyword>
<dbReference type="PRINTS" id="PR00598">
    <property type="entry name" value="HTHMARR"/>
</dbReference>
<dbReference type="InterPro" id="IPR036388">
    <property type="entry name" value="WH-like_DNA-bd_sf"/>
</dbReference>
<dbReference type="SMART" id="SM00347">
    <property type="entry name" value="HTH_MARR"/>
    <property type="match status" value="1"/>
</dbReference>
<evidence type="ECO:0000313" key="5">
    <source>
        <dbReference type="EMBL" id="QAY73408.1"/>
    </source>
</evidence>
<name>A0A4P6FS98_9MICO</name>
<dbReference type="InterPro" id="IPR039422">
    <property type="entry name" value="MarR/SlyA-like"/>
</dbReference>
<reference evidence="5 6" key="1">
    <citation type="submission" date="2019-01" db="EMBL/GenBank/DDBJ databases">
        <title>Genome sequencing of strain FW100M-8.</title>
        <authorList>
            <person name="Heo J."/>
            <person name="Kim S.-J."/>
            <person name="Kim J.-S."/>
            <person name="Hong S.-B."/>
            <person name="Kwon S.-W."/>
        </authorList>
    </citation>
    <scope>NUCLEOTIDE SEQUENCE [LARGE SCALE GENOMIC DNA]</scope>
    <source>
        <strain evidence="5 6">FW100M-8</strain>
    </source>
</reference>
<protein>
    <submittedName>
        <fullName evidence="5">MarR family transcriptional regulator</fullName>
    </submittedName>
</protein>
<evidence type="ECO:0000259" key="4">
    <source>
        <dbReference type="PROSITE" id="PS50995"/>
    </source>
</evidence>
<dbReference type="KEGG" id="agf:ET445_08695"/>
<dbReference type="GO" id="GO:0003700">
    <property type="term" value="F:DNA-binding transcription factor activity"/>
    <property type="evidence" value="ECO:0007669"/>
    <property type="project" value="InterPro"/>
</dbReference>
<dbReference type="Pfam" id="PF12802">
    <property type="entry name" value="MarR_2"/>
    <property type="match status" value="1"/>
</dbReference>
<dbReference type="EMBL" id="CP035491">
    <property type="protein sequence ID" value="QAY73408.1"/>
    <property type="molecule type" value="Genomic_DNA"/>
</dbReference>
<dbReference type="PANTHER" id="PTHR33164:SF104">
    <property type="entry name" value="TRANSCRIPTIONAL REGULATORY PROTEIN"/>
    <property type="match status" value="1"/>
</dbReference>